<evidence type="ECO:0000256" key="13">
    <source>
        <dbReference type="ARBA" id="ARBA00044502"/>
    </source>
</evidence>
<dbReference type="InterPro" id="IPR035971">
    <property type="entry name" value="CBD_sf"/>
</dbReference>
<evidence type="ECO:0000313" key="19">
    <source>
        <dbReference type="Proteomes" id="UP001295740"/>
    </source>
</evidence>
<dbReference type="PANTHER" id="PTHR33353:SF36">
    <property type="entry name" value="ENDO-BETA-1,4-GLUCANASE D"/>
    <property type="match status" value="1"/>
</dbReference>
<keyword evidence="8" id="KW-0186">Copper</keyword>
<dbReference type="GO" id="GO:0004497">
    <property type="term" value="F:monooxygenase activity"/>
    <property type="evidence" value="ECO:0007669"/>
    <property type="project" value="UniProtKB-KW"/>
</dbReference>
<comment type="caution">
    <text evidence="18">The sequence shown here is derived from an EMBL/GenBank/DDBJ whole genome shotgun (WGS) entry which is preliminary data.</text>
</comment>
<evidence type="ECO:0000256" key="4">
    <source>
        <dbReference type="ARBA" id="ARBA00022723"/>
    </source>
</evidence>
<comment type="cofactor">
    <cofactor evidence="1">
        <name>Cu(2+)</name>
        <dbReference type="ChEBI" id="CHEBI:29036"/>
    </cofactor>
</comment>
<dbReference type="Gene3D" id="2.70.50.70">
    <property type="match status" value="1"/>
</dbReference>
<comment type="subcellular location">
    <subcellularLocation>
        <location evidence="2">Secreted</location>
    </subcellularLocation>
</comment>
<proteinExistence type="inferred from homology"/>
<feature type="chain" id="PRO_5042606770" description="lytic cellulose monooxygenase (C4-dehydrogenating)" evidence="16">
    <location>
        <begin position="22"/>
        <end position="403"/>
    </location>
</feature>
<reference evidence="18" key="1">
    <citation type="submission" date="2023-10" db="EMBL/GenBank/DDBJ databases">
        <authorList>
            <person name="Hackl T."/>
        </authorList>
    </citation>
    <scope>NUCLEOTIDE SEQUENCE</scope>
</reference>
<feature type="domain" description="CBM1" evidence="17">
    <location>
        <begin position="366"/>
        <end position="401"/>
    </location>
</feature>
<evidence type="ECO:0000256" key="5">
    <source>
        <dbReference type="ARBA" id="ARBA00022729"/>
    </source>
</evidence>
<dbReference type="AlphaFoldDB" id="A0AAI8YIY7"/>
<dbReference type="Pfam" id="PF00734">
    <property type="entry name" value="CBM_1"/>
    <property type="match status" value="1"/>
</dbReference>
<evidence type="ECO:0000259" key="17">
    <source>
        <dbReference type="PROSITE" id="PS51164"/>
    </source>
</evidence>
<evidence type="ECO:0000256" key="15">
    <source>
        <dbReference type="ARBA" id="ARBA00047174"/>
    </source>
</evidence>
<accession>A0AAI8YIY7</accession>
<keyword evidence="9" id="KW-0503">Monooxygenase</keyword>
<dbReference type="InterPro" id="IPR049892">
    <property type="entry name" value="AA9"/>
</dbReference>
<evidence type="ECO:0000256" key="8">
    <source>
        <dbReference type="ARBA" id="ARBA00023008"/>
    </source>
</evidence>
<gene>
    <name evidence="18" type="ORF">KHLLAP_LOCUS6948</name>
</gene>
<evidence type="ECO:0000256" key="10">
    <source>
        <dbReference type="ARBA" id="ARBA00023157"/>
    </source>
</evidence>
<dbReference type="CDD" id="cd21175">
    <property type="entry name" value="LPMO_AA9"/>
    <property type="match status" value="1"/>
</dbReference>
<organism evidence="18 19">
    <name type="scientific">Anthostomella pinea</name>
    <dbReference type="NCBI Taxonomy" id="933095"/>
    <lineage>
        <taxon>Eukaryota</taxon>
        <taxon>Fungi</taxon>
        <taxon>Dikarya</taxon>
        <taxon>Ascomycota</taxon>
        <taxon>Pezizomycotina</taxon>
        <taxon>Sordariomycetes</taxon>
        <taxon>Xylariomycetidae</taxon>
        <taxon>Xylariales</taxon>
        <taxon>Xylariaceae</taxon>
        <taxon>Anthostomella</taxon>
    </lineage>
</organism>
<keyword evidence="4" id="KW-0479">Metal-binding</keyword>
<keyword evidence="12" id="KW-0624">Polysaccharide degradation</keyword>
<keyword evidence="6" id="KW-0136">Cellulose degradation</keyword>
<feature type="signal peptide" evidence="16">
    <location>
        <begin position="1"/>
        <end position="21"/>
    </location>
</feature>
<dbReference type="InterPro" id="IPR005103">
    <property type="entry name" value="AA9_LPMO"/>
</dbReference>
<name>A0AAI8YIY7_9PEZI</name>
<evidence type="ECO:0000256" key="2">
    <source>
        <dbReference type="ARBA" id="ARBA00004613"/>
    </source>
</evidence>
<sequence length="403" mass="40532">MNSMRPSTLIAALASAAGVAAHGHVNNIVINGVSYQGYDPTSFPYMADPPTVVGWATTQTDNGFVASDDFTSADIICHRNGTNAAGHAQVAAGDSISIQWTVWPESHKGPMIDYLAACDGSCETVDKTALEFFKIDGVGILDSTSAPGTWASDVLIENNNTWLVQIPATLKAGNYVLRHETIALHSAESAGGAQAYPQCFNLEVTGDGTDVPTGTLGTALYTETDPGIEINIYTTGITYDIPGPTLIAGVSASVSQVSSEVTTSASATAGDGTAAATTTAASAATTTAAAATTSTAAAETSSTVVAETSSASTSVAVETSAVETSSAATSATVPATTLATVTKATTTEVAATTSATASPSQTGSSGVAALYGQCGGKNWTGATSCSEGTCTNMNPYYFQCVNA</sequence>
<evidence type="ECO:0000256" key="7">
    <source>
        <dbReference type="ARBA" id="ARBA00023002"/>
    </source>
</evidence>
<dbReference type="InterPro" id="IPR000254">
    <property type="entry name" value="CBD"/>
</dbReference>
<dbReference type="PANTHER" id="PTHR33353">
    <property type="entry name" value="PUTATIVE (AFU_ORTHOLOGUE AFUA_1G12560)-RELATED"/>
    <property type="match status" value="1"/>
</dbReference>
<evidence type="ECO:0000256" key="3">
    <source>
        <dbReference type="ARBA" id="ARBA00022525"/>
    </source>
</evidence>
<evidence type="ECO:0000256" key="12">
    <source>
        <dbReference type="ARBA" id="ARBA00023326"/>
    </source>
</evidence>
<keyword evidence="19" id="KW-1185">Reference proteome</keyword>
<dbReference type="EMBL" id="CAUWAG010000008">
    <property type="protein sequence ID" value="CAJ2506480.1"/>
    <property type="molecule type" value="Genomic_DNA"/>
</dbReference>
<comment type="catalytic activity">
    <reaction evidence="14">
        <text>[(1-&gt;4)-beta-D-glucosyl]n+m + reduced acceptor + O2 = 4-dehydro-beta-D-glucosyl-[(1-&gt;4)-beta-D-glucosyl]n-1 + [(1-&gt;4)-beta-D-glucosyl]m + acceptor + H2O.</text>
        <dbReference type="EC" id="1.14.99.56"/>
    </reaction>
</comment>
<keyword evidence="7" id="KW-0560">Oxidoreductase</keyword>
<dbReference type="SUPFAM" id="SSF57180">
    <property type="entry name" value="Cellulose-binding domain"/>
    <property type="match status" value="1"/>
</dbReference>
<evidence type="ECO:0000256" key="11">
    <source>
        <dbReference type="ARBA" id="ARBA00023277"/>
    </source>
</evidence>
<evidence type="ECO:0000256" key="9">
    <source>
        <dbReference type="ARBA" id="ARBA00023033"/>
    </source>
</evidence>
<dbReference type="GO" id="GO:0046872">
    <property type="term" value="F:metal ion binding"/>
    <property type="evidence" value="ECO:0007669"/>
    <property type="project" value="UniProtKB-KW"/>
</dbReference>
<keyword evidence="11" id="KW-0119">Carbohydrate metabolism</keyword>
<keyword evidence="5 16" id="KW-0732">Signal</keyword>
<dbReference type="PROSITE" id="PS51164">
    <property type="entry name" value="CBM1_2"/>
    <property type="match status" value="1"/>
</dbReference>
<keyword evidence="10" id="KW-1015">Disulfide bond</keyword>
<keyword evidence="3" id="KW-0964">Secreted</keyword>
<dbReference type="GO" id="GO:0005576">
    <property type="term" value="C:extracellular region"/>
    <property type="evidence" value="ECO:0007669"/>
    <property type="project" value="UniProtKB-SubCell"/>
</dbReference>
<evidence type="ECO:0000256" key="14">
    <source>
        <dbReference type="ARBA" id="ARBA00045077"/>
    </source>
</evidence>
<comment type="similarity">
    <text evidence="13">Belongs to the polysaccharide monooxygenase AA9 family.</text>
</comment>
<dbReference type="GO" id="GO:0030245">
    <property type="term" value="P:cellulose catabolic process"/>
    <property type="evidence" value="ECO:0007669"/>
    <property type="project" value="UniProtKB-KW"/>
</dbReference>
<dbReference type="PROSITE" id="PS00562">
    <property type="entry name" value="CBM1_1"/>
    <property type="match status" value="1"/>
</dbReference>
<dbReference type="EC" id="1.14.99.56" evidence="15"/>
<evidence type="ECO:0000256" key="6">
    <source>
        <dbReference type="ARBA" id="ARBA00023001"/>
    </source>
</evidence>
<dbReference type="Pfam" id="PF03443">
    <property type="entry name" value="AA9"/>
    <property type="match status" value="1"/>
</dbReference>
<evidence type="ECO:0000256" key="16">
    <source>
        <dbReference type="SAM" id="SignalP"/>
    </source>
</evidence>
<evidence type="ECO:0000313" key="18">
    <source>
        <dbReference type="EMBL" id="CAJ2506480.1"/>
    </source>
</evidence>
<dbReference type="SMART" id="SM00236">
    <property type="entry name" value="fCBD"/>
    <property type="match status" value="1"/>
</dbReference>
<evidence type="ECO:0000256" key="1">
    <source>
        <dbReference type="ARBA" id="ARBA00001973"/>
    </source>
</evidence>
<dbReference type="GO" id="GO:0030248">
    <property type="term" value="F:cellulose binding"/>
    <property type="evidence" value="ECO:0007669"/>
    <property type="project" value="InterPro"/>
</dbReference>
<protein>
    <recommendedName>
        <fullName evidence="15">lytic cellulose monooxygenase (C4-dehydrogenating)</fullName>
        <ecNumber evidence="15">1.14.99.56</ecNumber>
    </recommendedName>
</protein>
<dbReference type="Proteomes" id="UP001295740">
    <property type="component" value="Unassembled WGS sequence"/>
</dbReference>